<dbReference type="GO" id="GO:0000981">
    <property type="term" value="F:DNA-binding transcription factor activity, RNA polymerase II-specific"/>
    <property type="evidence" value="ECO:0007669"/>
    <property type="project" value="InterPro"/>
</dbReference>
<evidence type="ECO:0000256" key="1">
    <source>
        <dbReference type="ARBA" id="ARBA00023242"/>
    </source>
</evidence>
<dbReference type="Gene3D" id="4.10.240.10">
    <property type="entry name" value="Zn(2)-C6 fungal-type DNA-binding domain"/>
    <property type="match status" value="1"/>
</dbReference>
<evidence type="ECO:0000313" key="4">
    <source>
        <dbReference type="EMBL" id="CAI6335371.1"/>
    </source>
</evidence>
<protein>
    <recommendedName>
        <fullName evidence="3">Zn(2)-C6 fungal-type domain-containing protein</fullName>
    </recommendedName>
</protein>
<dbReference type="PANTHER" id="PTHR38791">
    <property type="entry name" value="ZN(II)2CYS6 TRANSCRIPTION FACTOR (EUROFUNG)-RELATED-RELATED"/>
    <property type="match status" value="1"/>
</dbReference>
<dbReference type="SMART" id="SM00066">
    <property type="entry name" value="GAL4"/>
    <property type="match status" value="1"/>
</dbReference>
<feature type="domain" description="Zn(2)-C6 fungal-type" evidence="3">
    <location>
        <begin position="9"/>
        <end position="37"/>
    </location>
</feature>
<keyword evidence="1" id="KW-0539">Nucleus</keyword>
<dbReference type="InterPro" id="IPR001138">
    <property type="entry name" value="Zn2Cys6_DnaBD"/>
</dbReference>
<dbReference type="Proteomes" id="UP001152607">
    <property type="component" value="Unassembled WGS sequence"/>
</dbReference>
<dbReference type="PANTHER" id="PTHR38791:SF5">
    <property type="entry name" value="TRANSCRIPTION FACTOR DBAG-RELATED"/>
    <property type="match status" value="1"/>
</dbReference>
<dbReference type="PROSITE" id="PS50048">
    <property type="entry name" value="ZN2_CY6_FUNGAL_2"/>
    <property type="match status" value="1"/>
</dbReference>
<dbReference type="Pfam" id="PF00172">
    <property type="entry name" value="Zn_clus"/>
    <property type="match status" value="1"/>
</dbReference>
<dbReference type="SUPFAM" id="SSF57701">
    <property type="entry name" value="Zn2/Cys6 DNA-binding domain"/>
    <property type="match status" value="1"/>
</dbReference>
<organism evidence="4 5">
    <name type="scientific">Periconia digitata</name>
    <dbReference type="NCBI Taxonomy" id="1303443"/>
    <lineage>
        <taxon>Eukaryota</taxon>
        <taxon>Fungi</taxon>
        <taxon>Dikarya</taxon>
        <taxon>Ascomycota</taxon>
        <taxon>Pezizomycotina</taxon>
        <taxon>Dothideomycetes</taxon>
        <taxon>Pleosporomycetidae</taxon>
        <taxon>Pleosporales</taxon>
        <taxon>Massarineae</taxon>
        <taxon>Periconiaceae</taxon>
        <taxon>Periconia</taxon>
    </lineage>
</organism>
<accession>A0A9W4UFR3</accession>
<proteinExistence type="predicted"/>
<feature type="compositionally biased region" description="Basic residues" evidence="2">
    <location>
        <begin position="74"/>
        <end position="83"/>
    </location>
</feature>
<dbReference type="InterPro" id="IPR053175">
    <property type="entry name" value="DHMBA_Reg_Transcription_Factor"/>
</dbReference>
<dbReference type="OrthoDB" id="2991872at2759"/>
<feature type="region of interest" description="Disordered" evidence="2">
    <location>
        <begin position="58"/>
        <end position="83"/>
    </location>
</feature>
<evidence type="ECO:0000256" key="2">
    <source>
        <dbReference type="SAM" id="MobiDB-lite"/>
    </source>
</evidence>
<evidence type="ECO:0000259" key="3">
    <source>
        <dbReference type="PROSITE" id="PS50048"/>
    </source>
</evidence>
<feature type="compositionally biased region" description="Polar residues" evidence="2">
    <location>
        <begin position="58"/>
        <end position="69"/>
    </location>
</feature>
<dbReference type="PROSITE" id="PS00463">
    <property type="entry name" value="ZN2_CY6_FUNGAL_1"/>
    <property type="match status" value="1"/>
</dbReference>
<dbReference type="CDD" id="cd00067">
    <property type="entry name" value="GAL4"/>
    <property type="match status" value="1"/>
</dbReference>
<sequence length="581" mass="65484">MVNRGVSHGCNTCKKRRVKCDESKPTCNECIRVGRQCAGYGKPQVRVRFRDLTSQYLKTPSDQTTTAKNNNHEKQRKHSCVQRSPRRPLHLLAIPESLLPKQLDIAVAFYLRYITDVGRNLQSTRGFLEFVRPVLASESHGSALSTAVNAAATELWALLRPSDVTGSQPIQLHQKALVRLKQAISTPEERRSDAVVLATLVLQHLDGLIAVFNRQEPRSTHREGALALLTQKGRDTKSPKYYPHLLGNLLHSKISFCVRNKIPLAVGELMWLQTEVIPTLPDNPSSQLDVIGISVSRLQNTFCQLESQGSMAVAASGALIATIQNVDAQLRGWLHHVPDVWRPRRIPGETPVLLSIFTYHDSCDIYPSVQVANIWNTWRTYRLIVESIRTKITRALRVVFEEGDFAMPTDELLSDEGETHRETPNLIESICRSIPFYLGSFTRPLTYSDIHVPLLVFPSYHDLRPDDPAFTIYKNSDDYASKEDHCRHTALHGPLHALTILSSLMDLLSEQPCPKTAHSLINRQKQWVKEQLNRCLYLTRLDLRIAERIKTSNHLASPGQASAPEEFAQAVRRALTPVTIL</sequence>
<keyword evidence="5" id="KW-1185">Reference proteome</keyword>
<evidence type="ECO:0000313" key="5">
    <source>
        <dbReference type="Proteomes" id="UP001152607"/>
    </source>
</evidence>
<reference evidence="4" key="1">
    <citation type="submission" date="2023-01" db="EMBL/GenBank/DDBJ databases">
        <authorList>
            <person name="Van Ghelder C."/>
            <person name="Rancurel C."/>
        </authorList>
    </citation>
    <scope>NUCLEOTIDE SEQUENCE</scope>
    <source>
        <strain evidence="4">CNCM I-4278</strain>
    </source>
</reference>
<name>A0A9W4UFR3_9PLEO</name>
<gene>
    <name evidence="4" type="ORF">PDIGIT_LOCUS8451</name>
</gene>
<dbReference type="AlphaFoldDB" id="A0A9W4UFR3"/>
<dbReference type="InterPro" id="IPR036864">
    <property type="entry name" value="Zn2-C6_fun-type_DNA-bd_sf"/>
</dbReference>
<comment type="caution">
    <text evidence="4">The sequence shown here is derived from an EMBL/GenBank/DDBJ whole genome shotgun (WGS) entry which is preliminary data.</text>
</comment>
<dbReference type="EMBL" id="CAOQHR010000005">
    <property type="protein sequence ID" value="CAI6335371.1"/>
    <property type="molecule type" value="Genomic_DNA"/>
</dbReference>
<dbReference type="GO" id="GO:0008270">
    <property type="term" value="F:zinc ion binding"/>
    <property type="evidence" value="ECO:0007669"/>
    <property type="project" value="InterPro"/>
</dbReference>